<evidence type="ECO:0000313" key="1">
    <source>
        <dbReference type="EMBL" id="KAJ2971928.1"/>
    </source>
</evidence>
<dbReference type="EMBL" id="JANSHE010005250">
    <property type="protein sequence ID" value="KAJ2971928.1"/>
    <property type="molecule type" value="Genomic_DNA"/>
</dbReference>
<sequence>MAPQSSSSPAASASPTTMTSSGTHSPTPARRATPVLSAVPSNFSDGNSQDAHAAAQRTAGIPVTARIDFFWEDGVRELDTEALHYDSLEADTV</sequence>
<gene>
    <name evidence="1" type="ORF">NUW54_g12381</name>
</gene>
<accession>A0ACC1N0E4</accession>
<protein>
    <submittedName>
        <fullName evidence="1">Uncharacterized protein</fullName>
    </submittedName>
</protein>
<evidence type="ECO:0000313" key="2">
    <source>
        <dbReference type="Proteomes" id="UP001144978"/>
    </source>
</evidence>
<comment type="caution">
    <text evidence="1">The sequence shown here is derived from an EMBL/GenBank/DDBJ whole genome shotgun (WGS) entry which is preliminary data.</text>
</comment>
<organism evidence="1 2">
    <name type="scientific">Trametes sanguinea</name>
    <dbReference type="NCBI Taxonomy" id="158606"/>
    <lineage>
        <taxon>Eukaryota</taxon>
        <taxon>Fungi</taxon>
        <taxon>Dikarya</taxon>
        <taxon>Basidiomycota</taxon>
        <taxon>Agaricomycotina</taxon>
        <taxon>Agaricomycetes</taxon>
        <taxon>Polyporales</taxon>
        <taxon>Polyporaceae</taxon>
        <taxon>Trametes</taxon>
    </lineage>
</organism>
<dbReference type="Proteomes" id="UP001144978">
    <property type="component" value="Unassembled WGS sequence"/>
</dbReference>
<proteinExistence type="predicted"/>
<name>A0ACC1N0E4_9APHY</name>
<keyword evidence="2" id="KW-1185">Reference proteome</keyword>
<reference evidence="1" key="1">
    <citation type="submission" date="2022-08" db="EMBL/GenBank/DDBJ databases">
        <title>Genome Sequence of Pycnoporus sanguineus.</title>
        <authorList>
            <person name="Buettner E."/>
        </authorList>
    </citation>
    <scope>NUCLEOTIDE SEQUENCE</scope>
    <source>
        <strain evidence="1">CG-C14</strain>
    </source>
</reference>